<dbReference type="STRING" id="228959.SAMN05421797_101650"/>
<dbReference type="InterPro" id="IPR021428">
    <property type="entry name" value="DUF3078"/>
</dbReference>
<dbReference type="EMBL" id="FTMA01000001">
    <property type="protein sequence ID" value="SIQ09390.1"/>
    <property type="molecule type" value="Genomic_DNA"/>
</dbReference>
<protein>
    <recommendedName>
        <fullName evidence="4">DUF3078 domain-containing protein</fullName>
    </recommendedName>
</protein>
<evidence type="ECO:0008006" key="4">
    <source>
        <dbReference type="Google" id="ProtNLM"/>
    </source>
</evidence>
<evidence type="ECO:0000313" key="3">
    <source>
        <dbReference type="Proteomes" id="UP000186953"/>
    </source>
</evidence>
<reference evidence="3" key="1">
    <citation type="submission" date="2017-01" db="EMBL/GenBank/DDBJ databases">
        <authorList>
            <person name="Varghese N."/>
            <person name="Submissions S."/>
        </authorList>
    </citation>
    <scope>NUCLEOTIDE SEQUENCE [LARGE SCALE GENOMIC DNA]</scope>
    <source>
        <strain evidence="3">DSM 15366</strain>
    </source>
</reference>
<dbReference type="Pfam" id="PF11276">
    <property type="entry name" value="DUF3078"/>
    <property type="match status" value="1"/>
</dbReference>
<proteinExistence type="predicted"/>
<dbReference type="AlphaFoldDB" id="A0A1N6PYH7"/>
<evidence type="ECO:0000313" key="2">
    <source>
        <dbReference type="EMBL" id="SIQ09390.1"/>
    </source>
</evidence>
<feature type="signal peptide" evidence="1">
    <location>
        <begin position="1"/>
        <end position="25"/>
    </location>
</feature>
<sequence length="380" mass="43295">MKRIASKSLKFLLPLLFLVTNLSYGQDTIPAPIVIDSVSIDTIAFDTIAFDTIVIRRTLDKIYSPRKDVNLQIPNIDFKKTKTLQKGFQRFRVPSFWETENSFGINMSEVAFINWKSGGDNAISGLGFLKFARKYKFSHFEWENNLELRYGLNAQEGRKLRKTEDVIRLTSNLGYKRENDSRWFYSVQLNFNTQFSNGYKYPDRSNPISRFMAPGYLLFGAGTSFISKEKKFNLYLSPLTQKSTLVLDQNLANNGAFGVQKAVLDADGNIITPGKNHLLELGILITNNFNYNIADNIELKNRLNLYTDYTKSFGNVDVDWELTLKMKVNKFISTSLGTQLIYDDDILFDVVKNDNGTIVNAGTPKIQFKQVLGVGLLYGF</sequence>
<evidence type="ECO:0000256" key="1">
    <source>
        <dbReference type="SAM" id="SignalP"/>
    </source>
</evidence>
<keyword evidence="1" id="KW-0732">Signal</keyword>
<dbReference type="RefSeq" id="WP_076546871.1">
    <property type="nucleotide sequence ID" value="NZ_FTMA01000001.1"/>
</dbReference>
<keyword evidence="3" id="KW-1185">Reference proteome</keyword>
<organism evidence="2 3">
    <name type="scientific">Maribacter ulvicola</name>
    <dbReference type="NCBI Taxonomy" id="228959"/>
    <lineage>
        <taxon>Bacteria</taxon>
        <taxon>Pseudomonadati</taxon>
        <taxon>Bacteroidota</taxon>
        <taxon>Flavobacteriia</taxon>
        <taxon>Flavobacteriales</taxon>
        <taxon>Flavobacteriaceae</taxon>
        <taxon>Maribacter</taxon>
    </lineage>
</organism>
<feature type="chain" id="PRO_5009937585" description="DUF3078 domain-containing protein" evidence="1">
    <location>
        <begin position="26"/>
        <end position="380"/>
    </location>
</feature>
<accession>A0A1N6PYH7</accession>
<name>A0A1N6PYH7_9FLAO</name>
<dbReference type="OrthoDB" id="1495718at2"/>
<dbReference type="Proteomes" id="UP000186953">
    <property type="component" value="Unassembled WGS sequence"/>
</dbReference>
<gene>
    <name evidence="2" type="ORF">SAMN05421797_101650</name>
</gene>